<dbReference type="Proteomes" id="UP000494249">
    <property type="component" value="Unassembled WGS sequence"/>
</dbReference>
<dbReference type="Pfam" id="PF13473">
    <property type="entry name" value="Cupredoxin_1"/>
    <property type="match status" value="1"/>
</dbReference>
<accession>A0A6J5A2N8</accession>
<dbReference type="RefSeq" id="WP_013591715.1">
    <property type="nucleotide sequence ID" value="NZ_CADFGL010000004.1"/>
</dbReference>
<dbReference type="AlphaFoldDB" id="A0A6J5A2N8"/>
<dbReference type="InterPro" id="IPR052721">
    <property type="entry name" value="ET_Amicyanin"/>
</dbReference>
<organism evidence="4 5">
    <name type="scientific">Paraburkholderia phenoliruptrix</name>
    <dbReference type="NCBI Taxonomy" id="252970"/>
    <lineage>
        <taxon>Bacteria</taxon>
        <taxon>Pseudomonadati</taxon>
        <taxon>Pseudomonadota</taxon>
        <taxon>Betaproteobacteria</taxon>
        <taxon>Burkholderiales</taxon>
        <taxon>Burkholderiaceae</taxon>
        <taxon>Paraburkholderia</taxon>
    </lineage>
</organism>
<feature type="chain" id="PRO_5026744496" description="EfeO-type cupredoxin-like domain-containing protein" evidence="2">
    <location>
        <begin position="33"/>
        <end position="124"/>
    </location>
</feature>
<sequence length="124" mass="13434">MASRCAAPRNRTLARVLLACTMPAAIFMPVWAATSSHALAAPKTYVVTIENMQFNPSTLTVKRGDRVVWINKDLFAHTVTADTHAFDSRSIAANASWSYEAAKAGSYAYGCTFHPTMHGALSVQ</sequence>
<evidence type="ECO:0000256" key="2">
    <source>
        <dbReference type="SAM" id="SignalP"/>
    </source>
</evidence>
<feature type="signal peptide" evidence="2">
    <location>
        <begin position="1"/>
        <end position="32"/>
    </location>
</feature>
<dbReference type="CDD" id="cd13921">
    <property type="entry name" value="Amicyanin"/>
    <property type="match status" value="1"/>
</dbReference>
<dbReference type="InterPro" id="IPR008972">
    <property type="entry name" value="Cupredoxin"/>
</dbReference>
<dbReference type="SUPFAM" id="SSF49503">
    <property type="entry name" value="Cupredoxins"/>
    <property type="match status" value="1"/>
</dbReference>
<dbReference type="EMBL" id="CADIKB010000003">
    <property type="protein sequence ID" value="CAB3651207.1"/>
    <property type="molecule type" value="Genomic_DNA"/>
</dbReference>
<dbReference type="PANTHER" id="PTHR36507:SF1">
    <property type="entry name" value="BLL1555 PROTEIN"/>
    <property type="match status" value="1"/>
</dbReference>
<dbReference type="PANTHER" id="PTHR36507">
    <property type="entry name" value="BLL1555 PROTEIN"/>
    <property type="match status" value="1"/>
</dbReference>
<comment type="subcellular location">
    <subcellularLocation>
        <location evidence="1">Periplasm</location>
    </subcellularLocation>
</comment>
<dbReference type="InterPro" id="IPR035668">
    <property type="entry name" value="Amicyanin"/>
</dbReference>
<dbReference type="Gene3D" id="2.60.40.420">
    <property type="entry name" value="Cupredoxins - blue copper proteins"/>
    <property type="match status" value="1"/>
</dbReference>
<protein>
    <recommendedName>
        <fullName evidence="3">EfeO-type cupredoxin-like domain-containing protein</fullName>
    </recommendedName>
</protein>
<feature type="domain" description="EfeO-type cupredoxin-like" evidence="3">
    <location>
        <begin position="25"/>
        <end position="122"/>
    </location>
</feature>
<name>A0A6J5A2N8_9BURK</name>
<dbReference type="GO" id="GO:0042597">
    <property type="term" value="C:periplasmic space"/>
    <property type="evidence" value="ECO:0007669"/>
    <property type="project" value="UniProtKB-SubCell"/>
</dbReference>
<proteinExistence type="predicted"/>
<evidence type="ECO:0000259" key="3">
    <source>
        <dbReference type="Pfam" id="PF13473"/>
    </source>
</evidence>
<keyword evidence="2" id="KW-0732">Signal</keyword>
<evidence type="ECO:0000256" key="1">
    <source>
        <dbReference type="ARBA" id="ARBA00004418"/>
    </source>
</evidence>
<reference evidence="4 5" key="1">
    <citation type="submission" date="2020-04" db="EMBL/GenBank/DDBJ databases">
        <authorList>
            <person name="De Canck E."/>
        </authorList>
    </citation>
    <scope>NUCLEOTIDE SEQUENCE [LARGE SCALE GENOMIC DNA]</scope>
    <source>
        <strain evidence="4 5">LMG 22037</strain>
    </source>
</reference>
<dbReference type="InterPro" id="IPR028096">
    <property type="entry name" value="EfeO_Cupredoxin"/>
</dbReference>
<evidence type="ECO:0000313" key="4">
    <source>
        <dbReference type="EMBL" id="CAB3651207.1"/>
    </source>
</evidence>
<gene>
    <name evidence="4" type="ORF">LMG22037_00980</name>
</gene>
<evidence type="ECO:0000313" key="5">
    <source>
        <dbReference type="Proteomes" id="UP000494249"/>
    </source>
</evidence>